<reference evidence="2" key="1">
    <citation type="journal article" date="2023" name="G3 (Bethesda)">
        <title>Genome assembly and association tests identify interacting loci associated with vigor, precocity, and sex in interspecific pistachio rootstocks.</title>
        <authorList>
            <person name="Palmer W."/>
            <person name="Jacygrad E."/>
            <person name="Sagayaradj S."/>
            <person name="Cavanaugh K."/>
            <person name="Han R."/>
            <person name="Bertier L."/>
            <person name="Beede B."/>
            <person name="Kafkas S."/>
            <person name="Golino D."/>
            <person name="Preece J."/>
            <person name="Michelmore R."/>
        </authorList>
    </citation>
    <scope>NUCLEOTIDE SEQUENCE [LARGE SCALE GENOMIC DNA]</scope>
</reference>
<organism evidence="1 2">
    <name type="scientific">Pistacia atlantica</name>
    <dbReference type="NCBI Taxonomy" id="434234"/>
    <lineage>
        <taxon>Eukaryota</taxon>
        <taxon>Viridiplantae</taxon>
        <taxon>Streptophyta</taxon>
        <taxon>Embryophyta</taxon>
        <taxon>Tracheophyta</taxon>
        <taxon>Spermatophyta</taxon>
        <taxon>Magnoliopsida</taxon>
        <taxon>eudicotyledons</taxon>
        <taxon>Gunneridae</taxon>
        <taxon>Pentapetalae</taxon>
        <taxon>rosids</taxon>
        <taxon>malvids</taxon>
        <taxon>Sapindales</taxon>
        <taxon>Anacardiaceae</taxon>
        <taxon>Pistacia</taxon>
    </lineage>
</organism>
<evidence type="ECO:0000313" key="2">
    <source>
        <dbReference type="Proteomes" id="UP001164250"/>
    </source>
</evidence>
<protein>
    <submittedName>
        <fullName evidence="1">Uncharacterized protein</fullName>
    </submittedName>
</protein>
<comment type="caution">
    <text evidence="1">The sequence shown here is derived from an EMBL/GenBank/DDBJ whole genome shotgun (WGS) entry which is preliminary data.</text>
</comment>
<evidence type="ECO:0000313" key="1">
    <source>
        <dbReference type="EMBL" id="KAJ0102925.1"/>
    </source>
</evidence>
<keyword evidence="2" id="KW-1185">Reference proteome</keyword>
<gene>
    <name evidence="1" type="ORF">Patl1_06496</name>
</gene>
<dbReference type="EMBL" id="CM047899">
    <property type="protein sequence ID" value="KAJ0102925.1"/>
    <property type="molecule type" value="Genomic_DNA"/>
</dbReference>
<name>A0ACC1BVF4_9ROSI</name>
<sequence length="117" mass="13731">MGPPNKKCLLILPQEGSGHTMVGIPHWKAYVKRQPLFGDQLVNARYVSHIWRVGLHLEKRLERWEIERAIRRVILEADGQEIRDRIIQLKEKVDVSLRQGGSSYQSLERLIRYIDSF</sequence>
<dbReference type="Proteomes" id="UP001164250">
    <property type="component" value="Chromosome 3"/>
</dbReference>
<proteinExistence type="predicted"/>
<accession>A0ACC1BVF4</accession>